<name>A0A7V4WU46_CALAY</name>
<accession>A0A7V4WU46</accession>
<dbReference type="Pfam" id="PF00248">
    <property type="entry name" value="Aldo_ket_red"/>
    <property type="match status" value="1"/>
</dbReference>
<comment type="caution">
    <text evidence="2">The sequence shown here is derived from an EMBL/GenBank/DDBJ whole genome shotgun (WGS) entry which is preliminary data.</text>
</comment>
<protein>
    <submittedName>
        <fullName evidence="2">Aldo/keto reductase</fullName>
    </submittedName>
</protein>
<sequence>MEYRPFDKSDVQVSRLGFGGWGIGKSMWIGAEDSASRKLLLKAIESGVNFFDSAWVYGMGHSERLIAEAERESGQTLFITSKIPSKKFEWPAKDESTLAQSFPEDYIISATERSLRNMKRDYLDLQQFHVWNDKWAGQDEWKNAIYKLKKDGKVRFFGISINDHQPENGIEAGKSGLIDSYQVIFNIFDQSPADKLLPFCLENKISVIARVPFDEGALTGAITPETTFPEKDWRNRYFRGDRKQQVWERVQKISETVKDETDSLAEAALRYIISFDAVTTVIPGMRKEKNLLSNLKSVEKGPLSAELVKKLEAFRWIRNFYE</sequence>
<dbReference type="Proteomes" id="UP000885779">
    <property type="component" value="Unassembled WGS sequence"/>
</dbReference>
<feature type="domain" description="NADP-dependent oxidoreductase" evidence="1">
    <location>
        <begin position="15"/>
        <end position="313"/>
    </location>
</feature>
<evidence type="ECO:0000259" key="1">
    <source>
        <dbReference type="Pfam" id="PF00248"/>
    </source>
</evidence>
<gene>
    <name evidence="2" type="ORF">ENK44_04005</name>
</gene>
<evidence type="ECO:0000313" key="2">
    <source>
        <dbReference type="EMBL" id="HGY54845.1"/>
    </source>
</evidence>
<dbReference type="InterPro" id="IPR036812">
    <property type="entry name" value="NAD(P)_OxRdtase_dom_sf"/>
</dbReference>
<reference evidence="2" key="1">
    <citation type="journal article" date="2020" name="mSystems">
        <title>Genome- and Community-Level Interaction Insights into Carbon Utilization and Element Cycling Functions of Hydrothermarchaeota in Hydrothermal Sediment.</title>
        <authorList>
            <person name="Zhou Z."/>
            <person name="Liu Y."/>
            <person name="Xu W."/>
            <person name="Pan J."/>
            <person name="Luo Z.H."/>
            <person name="Li M."/>
        </authorList>
    </citation>
    <scope>NUCLEOTIDE SEQUENCE [LARGE SCALE GENOMIC DNA]</scope>
    <source>
        <strain evidence="2">HyVt-577</strain>
    </source>
</reference>
<dbReference type="EMBL" id="DRQG01000034">
    <property type="protein sequence ID" value="HGY54845.1"/>
    <property type="molecule type" value="Genomic_DNA"/>
</dbReference>
<organism evidence="2">
    <name type="scientific">Caldithrix abyssi</name>
    <dbReference type="NCBI Taxonomy" id="187145"/>
    <lineage>
        <taxon>Bacteria</taxon>
        <taxon>Pseudomonadati</taxon>
        <taxon>Calditrichota</taxon>
        <taxon>Calditrichia</taxon>
        <taxon>Calditrichales</taxon>
        <taxon>Calditrichaceae</taxon>
        <taxon>Caldithrix</taxon>
    </lineage>
</organism>
<dbReference type="AlphaFoldDB" id="A0A7V4WU46"/>
<dbReference type="SUPFAM" id="SSF51430">
    <property type="entry name" value="NAD(P)-linked oxidoreductase"/>
    <property type="match status" value="1"/>
</dbReference>
<dbReference type="InterPro" id="IPR023210">
    <property type="entry name" value="NADP_OxRdtase_dom"/>
</dbReference>
<dbReference type="InterPro" id="IPR053135">
    <property type="entry name" value="AKR2_Oxidoreductase"/>
</dbReference>
<dbReference type="PANTHER" id="PTHR43312">
    <property type="entry name" value="D-THREO-ALDOSE 1-DEHYDROGENASE"/>
    <property type="match status" value="1"/>
</dbReference>
<dbReference type="PANTHER" id="PTHR43312:SF1">
    <property type="entry name" value="NADP-DEPENDENT OXIDOREDUCTASE DOMAIN-CONTAINING PROTEIN"/>
    <property type="match status" value="1"/>
</dbReference>
<dbReference type="Gene3D" id="3.20.20.100">
    <property type="entry name" value="NADP-dependent oxidoreductase domain"/>
    <property type="match status" value="1"/>
</dbReference>
<dbReference type="CDD" id="cd19086">
    <property type="entry name" value="AKR_AKR11C1"/>
    <property type="match status" value="1"/>
</dbReference>
<proteinExistence type="predicted"/>